<dbReference type="AlphaFoldDB" id="A0AA38G8B1"/>
<comment type="caution">
    <text evidence="4">The sequence shown here is derived from an EMBL/GenBank/DDBJ whole genome shotgun (WGS) entry which is preliminary data.</text>
</comment>
<dbReference type="Proteomes" id="UP000824469">
    <property type="component" value="Unassembled WGS sequence"/>
</dbReference>
<comment type="subcellular location">
    <subcellularLocation>
        <location evidence="1">Nucleus</location>
    </subcellularLocation>
</comment>
<dbReference type="PANTHER" id="PTHR12663:SF0">
    <property type="entry name" value="PRECOCIOUS DISSOCIATION OF SISTERS 5, ISOFORM A"/>
    <property type="match status" value="1"/>
</dbReference>
<dbReference type="GO" id="GO:0007064">
    <property type="term" value="P:mitotic sister chromatid cohesion"/>
    <property type="evidence" value="ECO:0007669"/>
    <property type="project" value="InterPro"/>
</dbReference>
<dbReference type="Pfam" id="PF20168">
    <property type="entry name" value="PDS5"/>
    <property type="match status" value="1"/>
</dbReference>
<protein>
    <submittedName>
        <fullName evidence="4">Uncharacterized protein</fullName>
    </submittedName>
</protein>
<dbReference type="PANTHER" id="PTHR12663">
    <property type="entry name" value="ANDROGEN INDUCED INHIBITOR OF PROLIFERATION AS3 / PDS5-RELATED"/>
    <property type="match status" value="1"/>
</dbReference>
<reference evidence="4 5" key="1">
    <citation type="journal article" date="2021" name="Nat. Plants">
        <title>The Taxus genome provides insights into paclitaxel biosynthesis.</title>
        <authorList>
            <person name="Xiong X."/>
            <person name="Gou J."/>
            <person name="Liao Q."/>
            <person name="Li Y."/>
            <person name="Zhou Q."/>
            <person name="Bi G."/>
            <person name="Li C."/>
            <person name="Du R."/>
            <person name="Wang X."/>
            <person name="Sun T."/>
            <person name="Guo L."/>
            <person name="Liang H."/>
            <person name="Lu P."/>
            <person name="Wu Y."/>
            <person name="Zhang Z."/>
            <person name="Ro D.K."/>
            <person name="Shang Y."/>
            <person name="Huang S."/>
            <person name="Yan J."/>
        </authorList>
    </citation>
    <scope>NUCLEOTIDE SEQUENCE [LARGE SCALE GENOMIC DNA]</scope>
    <source>
        <strain evidence="4">Ta-2019</strain>
    </source>
</reference>
<dbReference type="GO" id="GO:0006281">
    <property type="term" value="P:DNA repair"/>
    <property type="evidence" value="ECO:0007669"/>
    <property type="project" value="TreeGrafter"/>
</dbReference>
<accession>A0AA38G8B1</accession>
<evidence type="ECO:0000256" key="2">
    <source>
        <dbReference type="ARBA" id="ARBA00023242"/>
    </source>
</evidence>
<dbReference type="EMBL" id="JAHRHJ020000004">
    <property type="protein sequence ID" value="KAH9316840.1"/>
    <property type="molecule type" value="Genomic_DNA"/>
</dbReference>
<feature type="region of interest" description="Disordered" evidence="3">
    <location>
        <begin position="314"/>
        <end position="336"/>
    </location>
</feature>
<dbReference type="GO" id="GO:0005634">
    <property type="term" value="C:nucleus"/>
    <property type="evidence" value="ECO:0007669"/>
    <property type="project" value="UniProtKB-SubCell"/>
</dbReference>
<keyword evidence="2" id="KW-0539">Nucleus</keyword>
<feature type="non-terminal residue" evidence="4">
    <location>
        <position position="1"/>
    </location>
</feature>
<evidence type="ECO:0000313" key="4">
    <source>
        <dbReference type="EMBL" id="KAH9316840.1"/>
    </source>
</evidence>
<gene>
    <name evidence="4" type="ORF">KI387_018609</name>
</gene>
<keyword evidence="5" id="KW-1185">Reference proteome</keyword>
<organism evidence="4 5">
    <name type="scientific">Taxus chinensis</name>
    <name type="common">Chinese yew</name>
    <name type="synonym">Taxus wallichiana var. chinensis</name>
    <dbReference type="NCBI Taxonomy" id="29808"/>
    <lineage>
        <taxon>Eukaryota</taxon>
        <taxon>Viridiplantae</taxon>
        <taxon>Streptophyta</taxon>
        <taxon>Embryophyta</taxon>
        <taxon>Tracheophyta</taxon>
        <taxon>Spermatophyta</taxon>
        <taxon>Pinopsida</taxon>
        <taxon>Pinidae</taxon>
        <taxon>Conifers II</taxon>
        <taxon>Cupressales</taxon>
        <taxon>Taxaceae</taxon>
        <taxon>Taxus</taxon>
    </lineage>
</organism>
<evidence type="ECO:0000256" key="1">
    <source>
        <dbReference type="ARBA" id="ARBA00004123"/>
    </source>
</evidence>
<name>A0AA38G8B1_TAXCH</name>
<evidence type="ECO:0000313" key="5">
    <source>
        <dbReference type="Proteomes" id="UP000824469"/>
    </source>
</evidence>
<dbReference type="GO" id="GO:0000785">
    <property type="term" value="C:chromatin"/>
    <property type="evidence" value="ECO:0007669"/>
    <property type="project" value="TreeGrafter"/>
</dbReference>
<dbReference type="InterPro" id="IPR039776">
    <property type="entry name" value="Pds5"/>
</dbReference>
<evidence type="ECO:0000256" key="3">
    <source>
        <dbReference type="SAM" id="MobiDB-lite"/>
    </source>
</evidence>
<proteinExistence type="predicted"/>
<sequence>VRSWVFLIDLKCDDVILKMFHCFVDKIRKYHTNEIKAAMQNILSLILDEDDDISKLLLSNLSSIWRKEQVVSPTTHWLSKTVIEHRIQKIQIQLTEEEAIAHGLQVTRIPMMSKNHMRRQGLCFSCKEFQGPNHQCPVKRDSQIDDGLANEVTFSAQEVVISNDNNSDFYDSSHSFEHSRCLNVMEETSIVGTQDMSLKHERSKKNTSHNSSDLCDSNSSLIHLCHHEATTITHENAGCVESPNEDTQVLSVIDAIGVVDASRNKSDFANQTLEDVNESENLLDGDGSQDSSLVEHASTLEDAVYMDIGKSATSSVSSEPSIEVHNSSTLNEDAYQSVSDEDSASYHSTDFKSKKLCGDNWSVGSKHFTGQLKVNEGMIAATIEHFDIAQQLLENCCWKTLEIQEHFDSELSLAKFQALRDMVMKTNYLQLLLDRDHLLMLDGIYHDALKGKEEEVDELTYELEVTTDP</sequence>